<keyword evidence="7" id="KW-1185">Reference proteome</keyword>
<evidence type="ECO:0000256" key="2">
    <source>
        <dbReference type="ARBA" id="ARBA00005582"/>
    </source>
</evidence>
<evidence type="ECO:0000256" key="1">
    <source>
        <dbReference type="ARBA" id="ARBA00001946"/>
    </source>
</evidence>
<dbReference type="EMBL" id="FODD01000057">
    <property type="protein sequence ID" value="SEO93588.1"/>
    <property type="molecule type" value="Genomic_DNA"/>
</dbReference>
<gene>
    <name evidence="6" type="ORF">SAMN05216267_105727</name>
</gene>
<organism evidence="6 7">
    <name type="scientific">Actinacidiphila rubida</name>
    <dbReference type="NCBI Taxonomy" id="310780"/>
    <lineage>
        <taxon>Bacteria</taxon>
        <taxon>Bacillati</taxon>
        <taxon>Actinomycetota</taxon>
        <taxon>Actinomycetes</taxon>
        <taxon>Kitasatosporales</taxon>
        <taxon>Streptomycetaceae</taxon>
        <taxon>Actinacidiphila</taxon>
    </lineage>
</organism>
<sequence length="135" mass="14807">MTASASPAHLPVPPGVRTWEEYAASPHTFSLGAAAIITDQIGRVLLVRPTYREDDRWLLPGGALEAGEHPMDACRREVAEELGRTIWRFHGPGSSTVRRNYGMSPIATGARRVRPSCLPPQGPIVLARQHVITHR</sequence>
<comment type="cofactor">
    <cofactor evidence="1">
        <name>Mg(2+)</name>
        <dbReference type="ChEBI" id="CHEBI:18420"/>
    </cofactor>
</comment>
<dbReference type="STRING" id="310780.SAMN05216267_105727"/>
<feature type="domain" description="Nudix hydrolase" evidence="5">
    <location>
        <begin position="31"/>
        <end position="91"/>
    </location>
</feature>
<dbReference type="InterPro" id="IPR020084">
    <property type="entry name" value="NUDIX_hydrolase_CS"/>
</dbReference>
<proteinExistence type="inferred from homology"/>
<dbReference type="Pfam" id="PF00293">
    <property type="entry name" value="NUDIX"/>
    <property type="match status" value="1"/>
</dbReference>
<dbReference type="AlphaFoldDB" id="A0A1H8TT33"/>
<comment type="similarity">
    <text evidence="2 4">Belongs to the Nudix hydrolase family.</text>
</comment>
<name>A0A1H8TT33_9ACTN</name>
<evidence type="ECO:0000259" key="5">
    <source>
        <dbReference type="Pfam" id="PF00293"/>
    </source>
</evidence>
<dbReference type="PANTHER" id="PTHR43046:SF14">
    <property type="entry name" value="MUTT_NUDIX FAMILY PROTEIN"/>
    <property type="match status" value="1"/>
</dbReference>
<evidence type="ECO:0000256" key="3">
    <source>
        <dbReference type="ARBA" id="ARBA00022801"/>
    </source>
</evidence>
<accession>A0A1H8TT33</accession>
<protein>
    <submittedName>
        <fullName evidence="6">NUDIX domain-containing protein</fullName>
    </submittedName>
</protein>
<dbReference type="SUPFAM" id="SSF55811">
    <property type="entry name" value="Nudix"/>
    <property type="match status" value="1"/>
</dbReference>
<dbReference type="PROSITE" id="PS00893">
    <property type="entry name" value="NUDIX_BOX"/>
    <property type="match status" value="1"/>
</dbReference>
<dbReference type="Gene3D" id="3.90.79.10">
    <property type="entry name" value="Nucleoside Triphosphate Pyrophosphohydrolase"/>
    <property type="match status" value="1"/>
</dbReference>
<dbReference type="RefSeq" id="WP_069463291.1">
    <property type="nucleotide sequence ID" value="NZ_FODD01000057.1"/>
</dbReference>
<reference evidence="6 7" key="1">
    <citation type="submission" date="2016-10" db="EMBL/GenBank/DDBJ databases">
        <authorList>
            <person name="de Groot N.N."/>
        </authorList>
    </citation>
    <scope>NUCLEOTIDE SEQUENCE [LARGE SCALE GENOMIC DNA]</scope>
    <source>
        <strain evidence="6 7">CGMCC 4.2026</strain>
    </source>
</reference>
<dbReference type="InterPro" id="IPR020476">
    <property type="entry name" value="Nudix_hydrolase"/>
</dbReference>
<evidence type="ECO:0000313" key="6">
    <source>
        <dbReference type="EMBL" id="SEO93588.1"/>
    </source>
</evidence>
<dbReference type="InterPro" id="IPR015797">
    <property type="entry name" value="NUDIX_hydrolase-like_dom_sf"/>
</dbReference>
<dbReference type="PANTHER" id="PTHR43046">
    <property type="entry name" value="GDP-MANNOSE MANNOSYL HYDROLASE"/>
    <property type="match status" value="1"/>
</dbReference>
<evidence type="ECO:0000256" key="4">
    <source>
        <dbReference type="RuleBase" id="RU003476"/>
    </source>
</evidence>
<dbReference type="PRINTS" id="PR00502">
    <property type="entry name" value="NUDIXFAMILY"/>
</dbReference>
<keyword evidence="3 4" id="KW-0378">Hydrolase</keyword>
<evidence type="ECO:0000313" key="7">
    <source>
        <dbReference type="Proteomes" id="UP000181951"/>
    </source>
</evidence>
<dbReference type="GO" id="GO:0016787">
    <property type="term" value="F:hydrolase activity"/>
    <property type="evidence" value="ECO:0007669"/>
    <property type="project" value="UniProtKB-KW"/>
</dbReference>
<dbReference type="Proteomes" id="UP000181951">
    <property type="component" value="Unassembled WGS sequence"/>
</dbReference>
<dbReference type="InterPro" id="IPR000086">
    <property type="entry name" value="NUDIX_hydrolase_dom"/>
</dbReference>